<keyword evidence="7" id="KW-0460">Magnesium</keyword>
<keyword evidence="8 9" id="KW-0546">Nucleotide metabolism</keyword>
<dbReference type="PANTHER" id="PTHR13045">
    <property type="entry name" value="5'-NUCLEOTIDASE"/>
    <property type="match status" value="1"/>
</dbReference>
<dbReference type="GO" id="GO:0008253">
    <property type="term" value="F:5'-nucleotidase activity"/>
    <property type="evidence" value="ECO:0007669"/>
    <property type="project" value="UniProtKB-EC"/>
</dbReference>
<dbReference type="PROSITE" id="PS51257">
    <property type="entry name" value="PROKAR_LIPOPROTEIN"/>
    <property type="match status" value="1"/>
</dbReference>
<dbReference type="SFLD" id="SFLDS00003">
    <property type="entry name" value="Haloacid_Dehalogenase"/>
    <property type="match status" value="1"/>
</dbReference>
<dbReference type="GO" id="GO:0000166">
    <property type="term" value="F:nucleotide binding"/>
    <property type="evidence" value="ECO:0007669"/>
    <property type="project" value="UniProtKB-KW"/>
</dbReference>
<dbReference type="RefSeq" id="XP_019618252.1">
    <property type="nucleotide sequence ID" value="XM_019762693.1"/>
</dbReference>
<comment type="similarity">
    <text evidence="2 9">Belongs to the pyrimidine 5'-nucleotidase family.</text>
</comment>
<evidence type="ECO:0000256" key="6">
    <source>
        <dbReference type="ARBA" id="ARBA00022801"/>
    </source>
</evidence>
<dbReference type="GO" id="GO:0005737">
    <property type="term" value="C:cytoplasm"/>
    <property type="evidence" value="ECO:0007669"/>
    <property type="project" value="UniProtKB-SubCell"/>
</dbReference>
<dbReference type="Pfam" id="PF05822">
    <property type="entry name" value="UMPH-1"/>
    <property type="match status" value="1"/>
</dbReference>
<dbReference type="InterPro" id="IPR036412">
    <property type="entry name" value="HAD-like_sf"/>
</dbReference>
<reference evidence="11" key="1">
    <citation type="submission" date="2025-08" db="UniProtKB">
        <authorList>
            <consortium name="RefSeq"/>
        </authorList>
    </citation>
    <scope>IDENTIFICATION</scope>
    <source>
        <tissue evidence="11">Gonad</tissue>
    </source>
</reference>
<gene>
    <name evidence="11" type="primary">LOC109465427</name>
</gene>
<keyword evidence="10" id="KW-1185">Reference proteome</keyword>
<dbReference type="Gene3D" id="3.40.50.1000">
    <property type="entry name" value="HAD superfamily/HAD-like"/>
    <property type="match status" value="1"/>
</dbReference>
<organism evidence="10 11">
    <name type="scientific">Branchiostoma belcheri</name>
    <name type="common">Amphioxus</name>
    <dbReference type="NCBI Taxonomy" id="7741"/>
    <lineage>
        <taxon>Eukaryota</taxon>
        <taxon>Metazoa</taxon>
        <taxon>Chordata</taxon>
        <taxon>Cephalochordata</taxon>
        <taxon>Leptocardii</taxon>
        <taxon>Amphioxiformes</taxon>
        <taxon>Branchiostomatidae</taxon>
        <taxon>Branchiostoma</taxon>
    </lineage>
</organism>
<dbReference type="Proteomes" id="UP000515135">
    <property type="component" value="Unplaced"/>
</dbReference>
<keyword evidence="5 9" id="KW-0547">Nucleotide-binding</keyword>
<evidence type="ECO:0000256" key="5">
    <source>
        <dbReference type="ARBA" id="ARBA00022741"/>
    </source>
</evidence>
<dbReference type="SUPFAM" id="SSF56784">
    <property type="entry name" value="HAD-like"/>
    <property type="match status" value="1"/>
</dbReference>
<dbReference type="FunFam" id="3.40.50.1000:FF:000032">
    <property type="entry name" value="Cytosolic 5-nucleotidase 3-like"/>
    <property type="match status" value="1"/>
</dbReference>
<evidence type="ECO:0000313" key="11">
    <source>
        <dbReference type="RefSeq" id="XP_019618252.1"/>
    </source>
</evidence>
<keyword evidence="4" id="KW-0479">Metal-binding</keyword>
<name>A0A6P4YHM6_BRABE</name>
<comment type="catalytic activity">
    <reaction evidence="1 9">
        <text>a ribonucleoside 5'-phosphate + H2O = a ribonucleoside + phosphate</text>
        <dbReference type="Rhea" id="RHEA:12484"/>
        <dbReference type="ChEBI" id="CHEBI:15377"/>
        <dbReference type="ChEBI" id="CHEBI:18254"/>
        <dbReference type="ChEBI" id="CHEBI:43474"/>
        <dbReference type="ChEBI" id="CHEBI:58043"/>
        <dbReference type="EC" id="3.1.3.5"/>
    </reaction>
</comment>
<dbReference type="InterPro" id="IPR006434">
    <property type="entry name" value="Pyrimidine_nucleotidase_eu"/>
</dbReference>
<dbReference type="GO" id="GO:0009117">
    <property type="term" value="P:nucleotide metabolic process"/>
    <property type="evidence" value="ECO:0007669"/>
    <property type="project" value="UniProtKB-KW"/>
</dbReference>
<evidence type="ECO:0000256" key="3">
    <source>
        <dbReference type="ARBA" id="ARBA00012643"/>
    </source>
</evidence>
<evidence type="ECO:0000256" key="2">
    <source>
        <dbReference type="ARBA" id="ARBA00008389"/>
    </source>
</evidence>
<dbReference type="InterPro" id="IPR023214">
    <property type="entry name" value="HAD_sf"/>
</dbReference>
<dbReference type="FunFam" id="1.10.150.340:FF:000001">
    <property type="entry name" value="Cytosolic 5-nucleotidase 3-like"/>
    <property type="match status" value="1"/>
</dbReference>
<dbReference type="AlphaFoldDB" id="A0A6P4YHM6"/>
<evidence type="ECO:0000256" key="4">
    <source>
        <dbReference type="ARBA" id="ARBA00022723"/>
    </source>
</evidence>
<evidence type="ECO:0000256" key="1">
    <source>
        <dbReference type="ARBA" id="ARBA00000815"/>
    </source>
</evidence>
<sequence length="342" mass="39118">MARTSGWNTTAAVVTGAACALAGAALAGYLLSGRRPKKRTKIIEMVKIYKVMSCFSQMEELQKENVYIKDAERVEKLLCQLIQDGKSKLQVITDFDYTITRWAYKGTRVAASFNVLENSSLVPESKKQVLDELRDTYYPIEINAKMTIEEKIPFMMEWWTKAQSTIVACNFRREDLTRAVRESNAMLRDGCDWQFSTLHEHKVPMLIFSAGIGDILEEIIKQHSQMYANMRVVSNYMDFNHDGMLVGFKGDLVHTYNKNEGALRNSDYFTTLKDRRNIILMGDSMGDLRMADGVPNMQHILKIGFLNDNIEERLEKYKEAYDIVLVSDSTMDVPNAILKKIL</sequence>
<dbReference type="Gene3D" id="1.10.150.340">
    <property type="entry name" value="Pyrimidine 5'-nucleotidase (UMPH-1), N-terminal domain"/>
    <property type="match status" value="1"/>
</dbReference>
<dbReference type="PANTHER" id="PTHR13045:SF0">
    <property type="entry name" value="7-METHYLGUANOSINE PHOSPHATE-SPECIFIC 5'-NUCLEOTIDASE"/>
    <property type="match status" value="1"/>
</dbReference>
<dbReference type="GO" id="GO:0000287">
    <property type="term" value="F:magnesium ion binding"/>
    <property type="evidence" value="ECO:0007669"/>
    <property type="project" value="InterPro"/>
</dbReference>
<accession>A0A6P4YHM6</accession>
<dbReference type="SFLD" id="SFLDG01128">
    <property type="entry name" value="C1.4:_5'-Nucleotidase_Like"/>
    <property type="match status" value="1"/>
</dbReference>
<protein>
    <recommendedName>
        <fullName evidence="3 9">5'-nucleotidase</fullName>
        <ecNumber evidence="3 9">3.1.3.5</ecNumber>
    </recommendedName>
</protein>
<keyword evidence="9" id="KW-0963">Cytoplasm</keyword>
<evidence type="ECO:0000256" key="9">
    <source>
        <dbReference type="RuleBase" id="RU361276"/>
    </source>
</evidence>
<dbReference type="GeneID" id="109465427"/>
<evidence type="ECO:0000256" key="7">
    <source>
        <dbReference type="ARBA" id="ARBA00022842"/>
    </source>
</evidence>
<comment type="subcellular location">
    <subcellularLocation>
        <location evidence="9">Cytoplasm</location>
    </subcellularLocation>
</comment>
<dbReference type="CDD" id="cd07504">
    <property type="entry name" value="HAD_5NT"/>
    <property type="match status" value="1"/>
</dbReference>
<dbReference type="OrthoDB" id="10014216at2759"/>
<dbReference type="NCBIfam" id="TIGR01544">
    <property type="entry name" value="HAD-SF-IE"/>
    <property type="match status" value="1"/>
</dbReference>
<evidence type="ECO:0000313" key="10">
    <source>
        <dbReference type="Proteomes" id="UP000515135"/>
    </source>
</evidence>
<proteinExistence type="inferred from homology"/>
<dbReference type="EC" id="3.1.3.5" evidence="3 9"/>
<keyword evidence="6 9" id="KW-0378">Hydrolase</keyword>
<evidence type="ECO:0000256" key="8">
    <source>
        <dbReference type="ARBA" id="ARBA00023080"/>
    </source>
</evidence>